<proteinExistence type="predicted"/>
<gene>
    <name evidence="2" type="ORF">HYALB_00012113</name>
</gene>
<comment type="caution">
    <text evidence="2">The sequence shown here is derived from an EMBL/GenBank/DDBJ whole genome shotgun (WGS) entry which is preliminary data.</text>
</comment>
<protein>
    <submittedName>
        <fullName evidence="2">Uncharacterized protein</fullName>
    </submittedName>
</protein>
<feature type="transmembrane region" description="Helical" evidence="1">
    <location>
        <begin position="38"/>
        <end position="58"/>
    </location>
</feature>
<keyword evidence="1" id="KW-0472">Membrane</keyword>
<organism evidence="2 3">
    <name type="scientific">Hymenoscyphus albidus</name>
    <dbReference type="NCBI Taxonomy" id="595503"/>
    <lineage>
        <taxon>Eukaryota</taxon>
        <taxon>Fungi</taxon>
        <taxon>Dikarya</taxon>
        <taxon>Ascomycota</taxon>
        <taxon>Pezizomycotina</taxon>
        <taxon>Leotiomycetes</taxon>
        <taxon>Helotiales</taxon>
        <taxon>Helotiaceae</taxon>
        <taxon>Hymenoscyphus</taxon>
    </lineage>
</organism>
<keyword evidence="1" id="KW-0812">Transmembrane</keyword>
<dbReference type="AlphaFoldDB" id="A0A9N9LFW1"/>
<dbReference type="Proteomes" id="UP000701801">
    <property type="component" value="Unassembled WGS sequence"/>
</dbReference>
<accession>A0A9N9LFW1</accession>
<sequence>MKLLLPKDTHVASANSAIGPDLSVVSCCAHSMTPSHTLFLQISATANITISAMFPLAYRMLVLGAAMTMWETLDVPTQLAAAAMKEEASRKHHHDP</sequence>
<dbReference type="EMBL" id="CAJVRM010000111">
    <property type="protein sequence ID" value="CAG8974645.1"/>
    <property type="molecule type" value="Genomic_DNA"/>
</dbReference>
<evidence type="ECO:0000313" key="3">
    <source>
        <dbReference type="Proteomes" id="UP000701801"/>
    </source>
</evidence>
<keyword evidence="3" id="KW-1185">Reference proteome</keyword>
<keyword evidence="1" id="KW-1133">Transmembrane helix</keyword>
<reference evidence="2" key="1">
    <citation type="submission" date="2021-07" db="EMBL/GenBank/DDBJ databases">
        <authorList>
            <person name="Durling M."/>
        </authorList>
    </citation>
    <scope>NUCLEOTIDE SEQUENCE</scope>
</reference>
<evidence type="ECO:0000256" key="1">
    <source>
        <dbReference type="SAM" id="Phobius"/>
    </source>
</evidence>
<evidence type="ECO:0000313" key="2">
    <source>
        <dbReference type="EMBL" id="CAG8974645.1"/>
    </source>
</evidence>
<name>A0A9N9LFW1_9HELO</name>